<dbReference type="PANTHER" id="PTHR42818:SF1">
    <property type="entry name" value="SULFOPYRUVATE DECARBOXYLASE"/>
    <property type="match status" value="1"/>
</dbReference>
<dbReference type="AlphaFoldDB" id="A0A0F9K4U5"/>
<dbReference type="InterPro" id="IPR011766">
    <property type="entry name" value="TPP_enzyme_TPP-bd"/>
</dbReference>
<organism evidence="5">
    <name type="scientific">marine sediment metagenome</name>
    <dbReference type="NCBI Taxonomy" id="412755"/>
    <lineage>
        <taxon>unclassified sequences</taxon>
        <taxon>metagenomes</taxon>
        <taxon>ecological metagenomes</taxon>
    </lineage>
</organism>
<name>A0A0F9K4U5_9ZZZZ</name>
<keyword evidence="2" id="KW-0456">Lyase</keyword>
<dbReference type="PANTHER" id="PTHR42818">
    <property type="entry name" value="SULFOPYRUVATE DECARBOXYLASE SUBUNIT ALPHA"/>
    <property type="match status" value="1"/>
</dbReference>
<evidence type="ECO:0000256" key="1">
    <source>
        <dbReference type="ARBA" id="ARBA00022793"/>
    </source>
</evidence>
<evidence type="ECO:0000259" key="4">
    <source>
        <dbReference type="Pfam" id="PF02775"/>
    </source>
</evidence>
<dbReference type="InterPro" id="IPR029061">
    <property type="entry name" value="THDP-binding"/>
</dbReference>
<dbReference type="EMBL" id="LAZR01008689">
    <property type="protein sequence ID" value="KKM77149.1"/>
    <property type="molecule type" value="Genomic_DNA"/>
</dbReference>
<keyword evidence="1" id="KW-0210">Decarboxylase</keyword>
<gene>
    <name evidence="5" type="ORF">LCGC14_1372990</name>
</gene>
<dbReference type="Gene3D" id="3.40.50.970">
    <property type="match status" value="1"/>
</dbReference>
<feature type="transmembrane region" description="Helical" evidence="3">
    <location>
        <begin position="70"/>
        <end position="88"/>
    </location>
</feature>
<dbReference type="Pfam" id="PF02775">
    <property type="entry name" value="TPP_enzyme_C"/>
    <property type="match status" value="1"/>
</dbReference>
<comment type="caution">
    <text evidence="5">The sequence shown here is derived from an EMBL/GenBank/DDBJ whole genome shotgun (WGS) entry which is preliminary data.</text>
</comment>
<reference evidence="5" key="1">
    <citation type="journal article" date="2015" name="Nature">
        <title>Complex archaea that bridge the gap between prokaryotes and eukaryotes.</title>
        <authorList>
            <person name="Spang A."/>
            <person name="Saw J.H."/>
            <person name="Jorgensen S.L."/>
            <person name="Zaremba-Niedzwiedzka K."/>
            <person name="Martijn J."/>
            <person name="Lind A.E."/>
            <person name="van Eijk R."/>
            <person name="Schleper C."/>
            <person name="Guy L."/>
            <person name="Ettema T.J."/>
        </authorList>
    </citation>
    <scope>NUCLEOTIDE SEQUENCE</scope>
</reference>
<dbReference type="SUPFAM" id="SSF52518">
    <property type="entry name" value="Thiamin diphosphate-binding fold (THDP-binding)"/>
    <property type="match status" value="1"/>
</dbReference>
<evidence type="ECO:0000256" key="3">
    <source>
        <dbReference type="SAM" id="Phobius"/>
    </source>
</evidence>
<dbReference type="InterPro" id="IPR051818">
    <property type="entry name" value="TPP_dependent_decarboxylase"/>
</dbReference>
<dbReference type="GO" id="GO:0030976">
    <property type="term" value="F:thiamine pyrophosphate binding"/>
    <property type="evidence" value="ECO:0007669"/>
    <property type="project" value="InterPro"/>
</dbReference>
<sequence>MRQAIEKIMSEVTDECVITSCGYISREVYRAKDRDRNFYCQSAMGSTLAIGLGLAYSRKDLEVIVINGDGSALMSAGTIVLYQALALWNIKHYILNNGCYASTGGQQTCFFGTEWEGYWRTHIIKVGQHSDAPRIPLQCSEITRRFKNAIRKT</sequence>
<evidence type="ECO:0000256" key="2">
    <source>
        <dbReference type="ARBA" id="ARBA00023239"/>
    </source>
</evidence>
<evidence type="ECO:0000313" key="5">
    <source>
        <dbReference type="EMBL" id="KKM77149.1"/>
    </source>
</evidence>
<feature type="transmembrane region" description="Helical" evidence="3">
    <location>
        <begin position="38"/>
        <end position="58"/>
    </location>
</feature>
<keyword evidence="3" id="KW-0812">Transmembrane</keyword>
<keyword evidence="3" id="KW-1133">Transmembrane helix</keyword>
<feature type="domain" description="Thiamine pyrophosphate enzyme TPP-binding" evidence="4">
    <location>
        <begin position="38"/>
        <end position="115"/>
    </location>
</feature>
<keyword evidence="3" id="KW-0472">Membrane</keyword>
<protein>
    <recommendedName>
        <fullName evidence="4">Thiamine pyrophosphate enzyme TPP-binding domain-containing protein</fullName>
    </recommendedName>
</protein>
<accession>A0A0F9K4U5</accession>
<dbReference type="GO" id="GO:0016831">
    <property type="term" value="F:carboxy-lyase activity"/>
    <property type="evidence" value="ECO:0007669"/>
    <property type="project" value="UniProtKB-KW"/>
</dbReference>
<proteinExistence type="predicted"/>